<dbReference type="InterPro" id="IPR036457">
    <property type="entry name" value="PPM-type-like_dom_sf"/>
</dbReference>
<name>A1K464_AZOSB</name>
<proteinExistence type="predicted"/>
<dbReference type="SMART" id="SM00332">
    <property type="entry name" value="PP2Cc"/>
    <property type="match status" value="1"/>
</dbReference>
<dbReference type="GO" id="GO:0004722">
    <property type="term" value="F:protein serine/threonine phosphatase activity"/>
    <property type="evidence" value="ECO:0007669"/>
    <property type="project" value="InterPro"/>
</dbReference>
<dbReference type="InterPro" id="IPR015655">
    <property type="entry name" value="PP2C"/>
</dbReference>
<gene>
    <name evidence="2" type="ordered locus">azo1002</name>
</gene>
<dbReference type="PROSITE" id="PS51746">
    <property type="entry name" value="PPM_2"/>
    <property type="match status" value="1"/>
</dbReference>
<dbReference type="KEGG" id="azo:azo1002"/>
<dbReference type="EMBL" id="AM406670">
    <property type="protein sequence ID" value="CAL93619.1"/>
    <property type="molecule type" value="Genomic_DNA"/>
</dbReference>
<feature type="domain" description="PPM-type phosphatase" evidence="1">
    <location>
        <begin position="6"/>
        <end position="245"/>
    </location>
</feature>
<evidence type="ECO:0000313" key="2">
    <source>
        <dbReference type="EMBL" id="CAL93619.1"/>
    </source>
</evidence>
<protein>
    <submittedName>
        <fullName evidence="2">Phosphoprotein phosphatase</fullName>
    </submittedName>
</protein>
<reference evidence="2 3" key="1">
    <citation type="journal article" date="2006" name="Nat. Biotechnol.">
        <title>Complete genome of the mutualistic, N2-fixing grass endophyte Azoarcus sp. strain BH72.</title>
        <authorList>
            <person name="Krause A."/>
            <person name="Ramakumar A."/>
            <person name="Bartels D."/>
            <person name="Battistoni F."/>
            <person name="Bekel T."/>
            <person name="Boch J."/>
            <person name="Boehm M."/>
            <person name="Friedrich F."/>
            <person name="Hurek T."/>
            <person name="Krause L."/>
            <person name="Linke B."/>
            <person name="McHardy A.C."/>
            <person name="Sarkar A."/>
            <person name="Schneiker S."/>
            <person name="Syed A.A."/>
            <person name="Thauer R."/>
            <person name="Vorhoelter F.-J."/>
            <person name="Weidner S."/>
            <person name="Puehler A."/>
            <person name="Reinhold-Hurek B."/>
            <person name="Kaiser O."/>
            <person name="Goesmann A."/>
        </authorList>
    </citation>
    <scope>NUCLEOTIDE SEQUENCE [LARGE SCALE GENOMIC DNA]</scope>
    <source>
        <strain evidence="2 3">BH72</strain>
    </source>
</reference>
<evidence type="ECO:0000259" key="1">
    <source>
        <dbReference type="PROSITE" id="PS51746"/>
    </source>
</evidence>
<accession>A1K464</accession>
<dbReference type="Proteomes" id="UP000002588">
    <property type="component" value="Chromosome"/>
</dbReference>
<dbReference type="AlphaFoldDB" id="A1K464"/>
<evidence type="ECO:0000313" key="3">
    <source>
        <dbReference type="Proteomes" id="UP000002588"/>
    </source>
</evidence>
<keyword evidence="3" id="KW-1185">Reference proteome</keyword>
<dbReference type="InterPro" id="IPR001932">
    <property type="entry name" value="PPM-type_phosphatase-like_dom"/>
</dbReference>
<dbReference type="Gene3D" id="3.60.40.10">
    <property type="entry name" value="PPM-type phosphatase domain"/>
    <property type="match status" value="1"/>
</dbReference>
<dbReference type="OrthoDB" id="9801841at2"/>
<dbReference type="HOGENOM" id="CLU_034545_5_0_4"/>
<dbReference type="SUPFAM" id="SSF81606">
    <property type="entry name" value="PP2C-like"/>
    <property type="match status" value="1"/>
</dbReference>
<dbReference type="SMART" id="SM00331">
    <property type="entry name" value="PP2C_SIG"/>
    <property type="match status" value="1"/>
</dbReference>
<dbReference type="PANTHER" id="PTHR47992">
    <property type="entry name" value="PROTEIN PHOSPHATASE"/>
    <property type="match status" value="1"/>
</dbReference>
<organism evidence="2 3">
    <name type="scientific">Azoarcus sp. (strain BH72)</name>
    <dbReference type="NCBI Taxonomy" id="418699"/>
    <lineage>
        <taxon>Bacteria</taxon>
        <taxon>Pseudomonadati</taxon>
        <taxon>Pseudomonadota</taxon>
        <taxon>Betaproteobacteria</taxon>
        <taxon>Rhodocyclales</taxon>
        <taxon>Zoogloeaceae</taxon>
        <taxon>Azoarcus</taxon>
    </lineage>
</organism>
<sequence>MPLIAETCVARHTGDRKEQQDRVALFAHPTETGTLLAVLADGMGGHSGGAMAAEQVTIKAKQNFEAFQPAHETGRHLLQSIVDEAHVVIKLTRFTSEQDPHSTAVVFLMQPGKAAWAHCGDSRLYHFRGREPCFRTQDHSLVGEMLRKGRLDEAGALNHPQRNVLLSCLGSEREPRVEYGETDTLMAGDSFLLCSDGLWSYFSDDELGLVVDNHRPREAAQLLIDLARSRAGGYGDNISLALIKLSDPKSSPRPAFIG</sequence>
<dbReference type="KEGG" id="aoa:dqs_1103"/>
<dbReference type="RefSeq" id="WP_011764736.1">
    <property type="nucleotide sequence ID" value="NC_008702.1"/>
</dbReference>
<dbReference type="eggNOG" id="COG0631">
    <property type="taxonomic scope" value="Bacteria"/>
</dbReference>
<dbReference type="Pfam" id="PF13672">
    <property type="entry name" value="PP2C_2"/>
    <property type="match status" value="1"/>
</dbReference>
<dbReference type="CDD" id="cd00143">
    <property type="entry name" value="PP2Cc"/>
    <property type="match status" value="1"/>
</dbReference>
<dbReference type="STRING" id="62928.azo1002"/>